<dbReference type="EMBL" id="JAATWM020000002">
    <property type="protein sequence ID" value="KAF9881450.1"/>
    <property type="molecule type" value="Genomic_DNA"/>
</dbReference>
<reference evidence="3" key="2">
    <citation type="submission" date="2020-11" db="EMBL/GenBank/DDBJ databases">
        <title>Whole genome sequencing of Colletotrichum sp.</title>
        <authorList>
            <person name="Li H."/>
        </authorList>
    </citation>
    <scope>NUCLEOTIDE SEQUENCE</scope>
    <source>
        <strain evidence="3">CkLH20</strain>
    </source>
</reference>
<reference evidence="3" key="1">
    <citation type="submission" date="2020-03" db="EMBL/GenBank/DDBJ databases">
        <authorList>
            <person name="He L."/>
        </authorList>
    </citation>
    <scope>NUCLEOTIDE SEQUENCE</scope>
    <source>
        <strain evidence="3">CkLH20</strain>
    </source>
</reference>
<dbReference type="OrthoDB" id="443402at2759"/>
<comment type="caution">
    <text evidence="3">The sequence shown here is derived from an EMBL/GenBank/DDBJ whole genome shotgun (WGS) entry which is preliminary data.</text>
</comment>
<accession>A0A9P6IEV6</accession>
<evidence type="ECO:0000256" key="1">
    <source>
        <dbReference type="ARBA" id="ARBA00022737"/>
    </source>
</evidence>
<feature type="domain" description="Nephrocystin 3-like N-terminal" evidence="2">
    <location>
        <begin position="242"/>
        <end position="336"/>
    </location>
</feature>
<dbReference type="InterPro" id="IPR027417">
    <property type="entry name" value="P-loop_NTPase"/>
</dbReference>
<protein>
    <recommendedName>
        <fullName evidence="2">Nephrocystin 3-like N-terminal domain-containing protein</fullName>
    </recommendedName>
</protein>
<dbReference type="AlphaFoldDB" id="A0A9P6IEV6"/>
<evidence type="ECO:0000259" key="2">
    <source>
        <dbReference type="Pfam" id="PF24883"/>
    </source>
</evidence>
<dbReference type="RefSeq" id="XP_038750911.1">
    <property type="nucleotide sequence ID" value="XM_038883316.1"/>
</dbReference>
<dbReference type="GeneID" id="62156390"/>
<name>A0A9P6IEV6_9PEZI</name>
<dbReference type="Pfam" id="PF24883">
    <property type="entry name" value="NPHP3_N"/>
    <property type="match status" value="1"/>
</dbReference>
<gene>
    <name evidence="3" type="ORF">CkaCkLH20_00596</name>
</gene>
<evidence type="ECO:0000313" key="4">
    <source>
        <dbReference type="Proteomes" id="UP000781932"/>
    </source>
</evidence>
<dbReference type="Proteomes" id="UP000781932">
    <property type="component" value="Unassembled WGS sequence"/>
</dbReference>
<dbReference type="PANTHER" id="PTHR10039">
    <property type="entry name" value="AMELOGENIN"/>
    <property type="match status" value="1"/>
</dbReference>
<dbReference type="SUPFAM" id="SSF52540">
    <property type="entry name" value="P-loop containing nucleoside triphosphate hydrolases"/>
    <property type="match status" value="1"/>
</dbReference>
<keyword evidence="1" id="KW-0677">Repeat</keyword>
<dbReference type="PANTHER" id="PTHR10039:SF5">
    <property type="entry name" value="NACHT DOMAIN-CONTAINING PROTEIN"/>
    <property type="match status" value="1"/>
</dbReference>
<proteinExistence type="predicted"/>
<sequence>MAESLAALGVAANIVQFLELGFKVTKSIIETYRNIDTEGLAARHVDLSSITTSLKDRCTQLQSDAGVRADAITMELLRRCIKIANELLSQLESLTIAAGKRDPRWAKFVVSVKANWKKSAIEGLHSRMMDVKTEIFGRLEGLIQNTRVSMSTSEMMLSLGEASAAWNDATRRRLDAMAKELRDLLHSGSEVHSVQMLSFAGSLSRFADESKKQGAIRDILLSLKFTQIKERQNEILQAHKDTFEWMFDESSRVNFCSWLEKPSGGVFWITGKPGSGKSTLMKLILNHPKTLPLARKWSGSKPLVIARHFFWSVGSRLQRSQEGLLRTLLFQILVHSLTSFHAAFCSLLMG</sequence>
<organism evidence="3 4">
    <name type="scientific">Colletotrichum karsti</name>
    <dbReference type="NCBI Taxonomy" id="1095194"/>
    <lineage>
        <taxon>Eukaryota</taxon>
        <taxon>Fungi</taxon>
        <taxon>Dikarya</taxon>
        <taxon>Ascomycota</taxon>
        <taxon>Pezizomycotina</taxon>
        <taxon>Sordariomycetes</taxon>
        <taxon>Hypocreomycetidae</taxon>
        <taxon>Glomerellales</taxon>
        <taxon>Glomerellaceae</taxon>
        <taxon>Colletotrichum</taxon>
        <taxon>Colletotrichum boninense species complex</taxon>
    </lineage>
</organism>
<dbReference type="InterPro" id="IPR056884">
    <property type="entry name" value="NPHP3-like_N"/>
</dbReference>
<keyword evidence="4" id="KW-1185">Reference proteome</keyword>
<evidence type="ECO:0000313" key="3">
    <source>
        <dbReference type="EMBL" id="KAF9881450.1"/>
    </source>
</evidence>